<evidence type="ECO:0000256" key="1">
    <source>
        <dbReference type="ARBA" id="ARBA00022801"/>
    </source>
</evidence>
<accession>A0ABY8J206</accession>
<proteinExistence type="predicted"/>
<name>A0ABY8J206_9BACI</name>
<keyword evidence="2" id="KW-0326">Glycosidase</keyword>
<dbReference type="Pfam" id="PF01476">
    <property type="entry name" value="LysM"/>
    <property type="match status" value="2"/>
</dbReference>
<dbReference type="PANTHER" id="PTHR46066">
    <property type="entry name" value="CHITINASE DOMAIN-CONTAINING PROTEIN 1 FAMILY MEMBER"/>
    <property type="match status" value="1"/>
</dbReference>
<dbReference type="Proteomes" id="UP001221597">
    <property type="component" value="Chromosome"/>
</dbReference>
<dbReference type="Gene3D" id="3.10.350.10">
    <property type="entry name" value="LysM domain"/>
    <property type="match status" value="2"/>
</dbReference>
<reference evidence="5 6" key="1">
    <citation type="submission" date="2023-04" db="EMBL/GenBank/DDBJ databases">
        <title>Genome sequence of Halobacillus naozhouensis KACC 21980.</title>
        <authorList>
            <person name="Kim S."/>
            <person name="Heo J."/>
            <person name="Kwon S.-W."/>
        </authorList>
    </citation>
    <scope>NUCLEOTIDE SEQUENCE [LARGE SCALE GENOMIC DNA]</scope>
    <source>
        <strain evidence="5 6">KCTC 13234</strain>
    </source>
</reference>
<dbReference type="SMART" id="SM00257">
    <property type="entry name" value="LysM"/>
    <property type="match status" value="2"/>
</dbReference>
<feature type="domain" description="LysM" evidence="3">
    <location>
        <begin position="48"/>
        <end position="92"/>
    </location>
</feature>
<evidence type="ECO:0000256" key="2">
    <source>
        <dbReference type="ARBA" id="ARBA00023295"/>
    </source>
</evidence>
<dbReference type="InterPro" id="IPR041704">
    <property type="entry name" value="CFLE_GH18"/>
</dbReference>
<keyword evidence="6" id="KW-1185">Reference proteome</keyword>
<dbReference type="EMBL" id="CP121671">
    <property type="protein sequence ID" value="WFT76528.1"/>
    <property type="molecule type" value="Genomic_DNA"/>
</dbReference>
<organism evidence="5 6">
    <name type="scientific">Halobacillus naozhouensis</name>
    <dbReference type="NCBI Taxonomy" id="554880"/>
    <lineage>
        <taxon>Bacteria</taxon>
        <taxon>Bacillati</taxon>
        <taxon>Bacillota</taxon>
        <taxon>Bacilli</taxon>
        <taxon>Bacillales</taxon>
        <taxon>Bacillaceae</taxon>
        <taxon>Halobacillus</taxon>
    </lineage>
</organism>
<gene>
    <name evidence="5" type="ORF">P9989_09260</name>
</gene>
<dbReference type="Gene3D" id="3.10.50.10">
    <property type="match status" value="1"/>
</dbReference>
<dbReference type="PANTHER" id="PTHR46066:SF2">
    <property type="entry name" value="CHITINASE DOMAIN-CONTAINING PROTEIN 1"/>
    <property type="match status" value="1"/>
</dbReference>
<dbReference type="CDD" id="cd00118">
    <property type="entry name" value="LysM"/>
    <property type="match status" value="2"/>
</dbReference>
<dbReference type="PROSITE" id="PS51910">
    <property type="entry name" value="GH18_2"/>
    <property type="match status" value="1"/>
</dbReference>
<keyword evidence="1 5" id="KW-0378">Hydrolase</keyword>
<dbReference type="CDD" id="cd02874">
    <property type="entry name" value="GH18_CFLE_spore_hydrolase"/>
    <property type="match status" value="1"/>
</dbReference>
<dbReference type="RefSeq" id="WP_283078479.1">
    <property type="nucleotide sequence ID" value="NZ_CP121671.1"/>
</dbReference>
<dbReference type="InterPro" id="IPR029070">
    <property type="entry name" value="Chitinase_insertion_sf"/>
</dbReference>
<dbReference type="InterPro" id="IPR018392">
    <property type="entry name" value="LysM"/>
</dbReference>
<dbReference type="Pfam" id="PF00704">
    <property type="entry name" value="Glyco_hydro_18"/>
    <property type="match status" value="1"/>
</dbReference>
<feature type="domain" description="GH18" evidence="4">
    <location>
        <begin position="100"/>
        <end position="420"/>
    </location>
</feature>
<dbReference type="InterPro" id="IPR017853">
    <property type="entry name" value="GH"/>
</dbReference>
<dbReference type="InterPro" id="IPR011583">
    <property type="entry name" value="Chitinase_II/V-like_cat"/>
</dbReference>
<protein>
    <submittedName>
        <fullName evidence="5">Glycosyl hydrolase family 18 protein</fullName>
    </submittedName>
</protein>
<dbReference type="SMART" id="SM00636">
    <property type="entry name" value="Glyco_18"/>
    <property type="match status" value="1"/>
</dbReference>
<dbReference type="InterPro" id="IPR036779">
    <property type="entry name" value="LysM_dom_sf"/>
</dbReference>
<dbReference type="SUPFAM" id="SSF54106">
    <property type="entry name" value="LysM domain"/>
    <property type="match status" value="2"/>
</dbReference>
<dbReference type="PROSITE" id="PS51782">
    <property type="entry name" value="LYSM"/>
    <property type="match status" value="2"/>
</dbReference>
<sequence>MFVYVVKRGDSLYSISQKYEVSIDMIRLVNGLITPNIIPGQALLIDTNRYVVQLGDSLYKIAKISYVSLGLLMDANPELASTSLEPGMEVVIPEMPDYTASTLGYIYITGTQADQDLIQNFSPYATYFSFFEYRFLDDGSLSQLNDLEGIETAWRRDTAPLVTITNLTTSGFSSELTHQMLNNPSSRQTLIKNIYNMVSTRGYAGVNIDFERILAEDRDLFSTFLSELKDQLDRQELLLTIAIPPKTSEDISWLRGYDYGAIGSVVDFMLIMAYDWHHMGSVPGPVAPIDQVRKTIEFALKNVKRNKILLGIPLYGYDWKLPYDKDILASAISNQNAVELAISHGVPIQYSEESQSPFFNYVDQTGQSHVVWFEDSRSIAEKNKLITEYRLLGVGAWQLSLGFAQGPWILTKFFNVRKIV</sequence>
<evidence type="ECO:0000313" key="5">
    <source>
        <dbReference type="EMBL" id="WFT76528.1"/>
    </source>
</evidence>
<evidence type="ECO:0000313" key="6">
    <source>
        <dbReference type="Proteomes" id="UP001221597"/>
    </source>
</evidence>
<evidence type="ECO:0000259" key="3">
    <source>
        <dbReference type="PROSITE" id="PS51782"/>
    </source>
</evidence>
<feature type="domain" description="LysM" evidence="3">
    <location>
        <begin position="2"/>
        <end position="45"/>
    </location>
</feature>
<dbReference type="InterPro" id="IPR001223">
    <property type="entry name" value="Glyco_hydro18_cat"/>
</dbReference>
<dbReference type="SUPFAM" id="SSF51445">
    <property type="entry name" value="(Trans)glycosidases"/>
    <property type="match status" value="1"/>
</dbReference>
<dbReference type="GO" id="GO:0016787">
    <property type="term" value="F:hydrolase activity"/>
    <property type="evidence" value="ECO:0007669"/>
    <property type="project" value="UniProtKB-KW"/>
</dbReference>
<evidence type="ECO:0000259" key="4">
    <source>
        <dbReference type="PROSITE" id="PS51910"/>
    </source>
</evidence>
<dbReference type="Gene3D" id="3.20.20.80">
    <property type="entry name" value="Glycosidases"/>
    <property type="match status" value="1"/>
</dbReference>